<reference evidence="1" key="1">
    <citation type="submission" date="2014-11" db="EMBL/GenBank/DDBJ databases">
        <authorList>
            <person name="Amaro Gonzalez C."/>
        </authorList>
    </citation>
    <scope>NUCLEOTIDE SEQUENCE</scope>
</reference>
<dbReference type="AlphaFoldDB" id="A0A0E9W448"/>
<protein>
    <submittedName>
        <fullName evidence="1">Uncharacterized protein</fullName>
    </submittedName>
</protein>
<name>A0A0E9W448_ANGAN</name>
<reference evidence="1" key="2">
    <citation type="journal article" date="2015" name="Fish Shellfish Immunol.">
        <title>Early steps in the European eel (Anguilla anguilla)-Vibrio vulnificus interaction in the gills: Role of the RtxA13 toxin.</title>
        <authorList>
            <person name="Callol A."/>
            <person name="Pajuelo D."/>
            <person name="Ebbesson L."/>
            <person name="Teles M."/>
            <person name="MacKenzie S."/>
            <person name="Amaro C."/>
        </authorList>
    </citation>
    <scope>NUCLEOTIDE SEQUENCE</scope>
</reference>
<dbReference type="EMBL" id="GBXM01024334">
    <property type="protein sequence ID" value="JAH84243.1"/>
    <property type="molecule type" value="Transcribed_RNA"/>
</dbReference>
<evidence type="ECO:0000313" key="1">
    <source>
        <dbReference type="EMBL" id="JAH84243.1"/>
    </source>
</evidence>
<organism evidence="1">
    <name type="scientific">Anguilla anguilla</name>
    <name type="common">European freshwater eel</name>
    <name type="synonym">Muraena anguilla</name>
    <dbReference type="NCBI Taxonomy" id="7936"/>
    <lineage>
        <taxon>Eukaryota</taxon>
        <taxon>Metazoa</taxon>
        <taxon>Chordata</taxon>
        <taxon>Craniata</taxon>
        <taxon>Vertebrata</taxon>
        <taxon>Euteleostomi</taxon>
        <taxon>Actinopterygii</taxon>
        <taxon>Neopterygii</taxon>
        <taxon>Teleostei</taxon>
        <taxon>Anguilliformes</taxon>
        <taxon>Anguillidae</taxon>
        <taxon>Anguilla</taxon>
    </lineage>
</organism>
<accession>A0A0E9W448</accession>
<proteinExistence type="predicted"/>
<sequence>MRVCLCCCRWNGCCDYYPT</sequence>